<dbReference type="Proteomes" id="UP000269199">
    <property type="component" value="Chromosome"/>
</dbReference>
<protein>
    <submittedName>
        <fullName evidence="9">ABC transporter permease</fullName>
    </submittedName>
</protein>
<evidence type="ECO:0000256" key="5">
    <source>
        <dbReference type="ARBA" id="ARBA00022989"/>
    </source>
</evidence>
<feature type="transmembrane region" description="Helical" evidence="7">
    <location>
        <begin position="150"/>
        <end position="170"/>
    </location>
</feature>
<evidence type="ECO:0000259" key="8">
    <source>
        <dbReference type="PROSITE" id="PS50928"/>
    </source>
</evidence>
<proteinExistence type="inferred from homology"/>
<keyword evidence="5 7" id="KW-1133">Transmembrane helix</keyword>
<accession>A0AAD0U5C4</accession>
<dbReference type="SUPFAM" id="SSF161098">
    <property type="entry name" value="MetI-like"/>
    <property type="match status" value="1"/>
</dbReference>
<dbReference type="InterPro" id="IPR035906">
    <property type="entry name" value="MetI-like_sf"/>
</dbReference>
<comment type="subcellular location">
    <subcellularLocation>
        <location evidence="1 7">Cell membrane</location>
        <topology evidence="1 7">Multi-pass membrane protein</topology>
    </subcellularLocation>
</comment>
<dbReference type="InterPro" id="IPR000515">
    <property type="entry name" value="MetI-like"/>
</dbReference>
<evidence type="ECO:0000256" key="4">
    <source>
        <dbReference type="ARBA" id="ARBA00022692"/>
    </source>
</evidence>
<dbReference type="PANTHER" id="PTHR30151">
    <property type="entry name" value="ALKANE SULFONATE ABC TRANSPORTER-RELATED, MEMBRANE SUBUNIT"/>
    <property type="match status" value="1"/>
</dbReference>
<dbReference type="Pfam" id="PF00528">
    <property type="entry name" value="BPD_transp_1"/>
    <property type="match status" value="1"/>
</dbReference>
<feature type="domain" description="ABC transmembrane type-1" evidence="8">
    <location>
        <begin position="84"/>
        <end position="269"/>
    </location>
</feature>
<evidence type="ECO:0000256" key="6">
    <source>
        <dbReference type="ARBA" id="ARBA00023136"/>
    </source>
</evidence>
<name>A0AAD0U5C4_9BURK</name>
<feature type="transmembrane region" description="Helical" evidence="7">
    <location>
        <begin position="92"/>
        <end position="109"/>
    </location>
</feature>
<evidence type="ECO:0000313" key="9">
    <source>
        <dbReference type="EMBL" id="AYR23533.1"/>
    </source>
</evidence>
<evidence type="ECO:0000256" key="3">
    <source>
        <dbReference type="ARBA" id="ARBA00022475"/>
    </source>
</evidence>
<keyword evidence="3" id="KW-1003">Cell membrane</keyword>
<feature type="transmembrane region" description="Helical" evidence="7">
    <location>
        <begin position="247"/>
        <end position="268"/>
    </location>
</feature>
<evidence type="ECO:0000256" key="1">
    <source>
        <dbReference type="ARBA" id="ARBA00004651"/>
    </source>
</evidence>
<keyword evidence="6 7" id="KW-0472">Membrane</keyword>
<feature type="transmembrane region" description="Helical" evidence="7">
    <location>
        <begin position="121"/>
        <end position="144"/>
    </location>
</feature>
<dbReference type="PROSITE" id="PS50928">
    <property type="entry name" value="ABC_TM1"/>
    <property type="match status" value="1"/>
</dbReference>
<evidence type="ECO:0000256" key="7">
    <source>
        <dbReference type="RuleBase" id="RU363032"/>
    </source>
</evidence>
<organism evidence="9 10">
    <name type="scientific">Herbaspirillum rubrisubalbicans</name>
    <dbReference type="NCBI Taxonomy" id="80842"/>
    <lineage>
        <taxon>Bacteria</taxon>
        <taxon>Pseudomonadati</taxon>
        <taxon>Pseudomonadota</taxon>
        <taxon>Betaproteobacteria</taxon>
        <taxon>Burkholderiales</taxon>
        <taxon>Oxalobacteraceae</taxon>
        <taxon>Herbaspirillum</taxon>
    </lineage>
</organism>
<dbReference type="GO" id="GO:0005886">
    <property type="term" value="C:plasma membrane"/>
    <property type="evidence" value="ECO:0007669"/>
    <property type="project" value="UniProtKB-SubCell"/>
</dbReference>
<dbReference type="Gene3D" id="1.10.3720.10">
    <property type="entry name" value="MetI-like"/>
    <property type="match status" value="1"/>
</dbReference>
<dbReference type="GO" id="GO:0055085">
    <property type="term" value="P:transmembrane transport"/>
    <property type="evidence" value="ECO:0007669"/>
    <property type="project" value="InterPro"/>
</dbReference>
<sequence length="278" mass="29824">MNETIAPAVAVAPQPATAAPASAAPRKRAALGRLLPIVGPIVLFVIWDLVVRAGWIKAILLPPPEATLMAMFKGLAGGPLLLDFSVTVVRTLEAFAIAAVLGLPIGVLLGSNERAYRSVEFLIDFFRSTPSSALIPLFLLIFGVSDINKVAIAAFGAFLIVLFNSAYGVLNARKQRVMAAKVMGASRWRIFCDVLIWESLQASFVGLRSAVSMALVIVIVAEMFIGSENGLGHRIIDTQQVLNVREMYAAILSAGALGYALNVVFIVIEKRIVHWSGR</sequence>
<gene>
    <name evidence="9" type="ORF">RC54_06675</name>
</gene>
<keyword evidence="2 7" id="KW-0813">Transport</keyword>
<comment type="similarity">
    <text evidence="7">Belongs to the binding-protein-dependent transport system permease family.</text>
</comment>
<dbReference type="EMBL" id="CP024996">
    <property type="protein sequence ID" value="AYR23533.1"/>
    <property type="molecule type" value="Genomic_DNA"/>
</dbReference>
<feature type="transmembrane region" description="Helical" evidence="7">
    <location>
        <begin position="34"/>
        <end position="55"/>
    </location>
</feature>
<reference evidence="9 10" key="1">
    <citation type="submission" date="2017-11" db="EMBL/GenBank/DDBJ databases">
        <title>Complete genome sequence of Herbaspirillum rubrisubalbicans DSM 11543.</title>
        <authorList>
            <person name="Chen M."/>
            <person name="An Q."/>
        </authorList>
    </citation>
    <scope>NUCLEOTIDE SEQUENCE [LARGE SCALE GENOMIC DNA]</scope>
    <source>
        <strain evidence="9 10">DSM 11543</strain>
    </source>
</reference>
<dbReference type="AlphaFoldDB" id="A0AAD0U5C4"/>
<keyword evidence="4 7" id="KW-0812">Transmembrane</keyword>
<evidence type="ECO:0000256" key="2">
    <source>
        <dbReference type="ARBA" id="ARBA00022448"/>
    </source>
</evidence>
<feature type="transmembrane region" description="Helical" evidence="7">
    <location>
        <begin position="205"/>
        <end position="227"/>
    </location>
</feature>
<dbReference type="PANTHER" id="PTHR30151:SF0">
    <property type="entry name" value="ABC TRANSPORTER PERMEASE PROTEIN MJ0413-RELATED"/>
    <property type="match status" value="1"/>
</dbReference>
<evidence type="ECO:0000313" key="10">
    <source>
        <dbReference type="Proteomes" id="UP000269199"/>
    </source>
</evidence>
<dbReference type="RefSeq" id="WP_061790249.1">
    <property type="nucleotide sequence ID" value="NZ_CP024996.1"/>
</dbReference>
<dbReference type="CDD" id="cd06261">
    <property type="entry name" value="TM_PBP2"/>
    <property type="match status" value="1"/>
</dbReference>